<dbReference type="AlphaFoldDB" id="A0AAV1TI42"/>
<evidence type="ECO:0000313" key="2">
    <source>
        <dbReference type="EMBL" id="CAK7921466.1"/>
    </source>
</evidence>
<evidence type="ECO:0000313" key="3">
    <source>
        <dbReference type="Proteomes" id="UP001162060"/>
    </source>
</evidence>
<feature type="compositionally biased region" description="Basic and acidic residues" evidence="1">
    <location>
        <begin position="1"/>
        <end position="13"/>
    </location>
</feature>
<proteinExistence type="predicted"/>
<evidence type="ECO:0000256" key="1">
    <source>
        <dbReference type="SAM" id="MobiDB-lite"/>
    </source>
</evidence>
<protein>
    <recommendedName>
        <fullName evidence="4">Transposase</fullName>
    </recommendedName>
</protein>
<feature type="region of interest" description="Disordered" evidence="1">
    <location>
        <begin position="1"/>
        <end position="52"/>
    </location>
</feature>
<accession>A0AAV1TI42</accession>
<gene>
    <name evidence="2" type="ORF">PM001_LOCUS7156</name>
</gene>
<organism evidence="2 3">
    <name type="scientific">Peronospora matthiolae</name>
    <dbReference type="NCBI Taxonomy" id="2874970"/>
    <lineage>
        <taxon>Eukaryota</taxon>
        <taxon>Sar</taxon>
        <taxon>Stramenopiles</taxon>
        <taxon>Oomycota</taxon>
        <taxon>Peronosporomycetes</taxon>
        <taxon>Peronosporales</taxon>
        <taxon>Peronosporaceae</taxon>
        <taxon>Peronospora</taxon>
    </lineage>
</organism>
<dbReference type="Proteomes" id="UP001162060">
    <property type="component" value="Unassembled WGS sequence"/>
</dbReference>
<evidence type="ECO:0008006" key="4">
    <source>
        <dbReference type="Google" id="ProtNLM"/>
    </source>
</evidence>
<feature type="compositionally biased region" description="Low complexity" evidence="1">
    <location>
        <begin position="30"/>
        <end position="46"/>
    </location>
</feature>
<reference evidence="2" key="1">
    <citation type="submission" date="2024-01" db="EMBL/GenBank/DDBJ databases">
        <authorList>
            <person name="Webb A."/>
        </authorList>
    </citation>
    <scope>NUCLEOTIDE SEQUENCE</scope>
    <source>
        <strain evidence="2">Pm1</strain>
    </source>
</reference>
<dbReference type="EMBL" id="CAKLBY020000058">
    <property type="protein sequence ID" value="CAK7921466.1"/>
    <property type="molecule type" value="Genomic_DNA"/>
</dbReference>
<comment type="caution">
    <text evidence="2">The sequence shown here is derived from an EMBL/GenBank/DDBJ whole genome shotgun (WGS) entry which is preliminary data.</text>
</comment>
<name>A0AAV1TI42_9STRA</name>
<sequence>MRAAVERASHDPEAGDTSPVIVNPPRGESPRATGTSAAPAAGTASRNQAESETELILASRMMYLTRRRLLTPRVTRGGRCKRQADWLWSARHYHDRDLLIE</sequence>